<feature type="domain" description="GST N-terminal" evidence="1">
    <location>
        <begin position="1"/>
        <end position="81"/>
    </location>
</feature>
<dbReference type="InterPro" id="IPR004046">
    <property type="entry name" value="GST_C"/>
</dbReference>
<dbReference type="SUPFAM" id="SSF47616">
    <property type="entry name" value="GST C-terminal domain-like"/>
    <property type="match status" value="1"/>
</dbReference>
<evidence type="ECO:0000313" key="3">
    <source>
        <dbReference type="EMBL" id="MBZ6066111.1"/>
    </source>
</evidence>
<dbReference type="SFLD" id="SFLDS00019">
    <property type="entry name" value="Glutathione_Transferase_(cytos"/>
    <property type="match status" value="1"/>
</dbReference>
<dbReference type="PROSITE" id="PS50404">
    <property type="entry name" value="GST_NTER"/>
    <property type="match status" value="1"/>
</dbReference>
<dbReference type="PANTHER" id="PTHR44051">
    <property type="entry name" value="GLUTATHIONE S-TRANSFERASE-RELATED"/>
    <property type="match status" value="1"/>
</dbReference>
<organism evidence="3 4">
    <name type="scientific">Aeromonas schubertii</name>
    <dbReference type="NCBI Taxonomy" id="652"/>
    <lineage>
        <taxon>Bacteria</taxon>
        <taxon>Pseudomonadati</taxon>
        <taxon>Pseudomonadota</taxon>
        <taxon>Gammaproteobacteria</taxon>
        <taxon>Aeromonadales</taxon>
        <taxon>Aeromonadaceae</taxon>
        <taxon>Aeromonas</taxon>
    </lineage>
</organism>
<name>A0ABS7VAX1_9GAMM</name>
<dbReference type="Proteomes" id="UP000774958">
    <property type="component" value="Unassembled WGS sequence"/>
</dbReference>
<protein>
    <submittedName>
        <fullName evidence="3">Glutathione S-transferase family protein</fullName>
    </submittedName>
</protein>
<dbReference type="PANTHER" id="PTHR44051:SF2">
    <property type="entry name" value="HYPOTHETICAL GLUTATHIONE S-TRANSFERASE LIKE PROTEIN"/>
    <property type="match status" value="1"/>
</dbReference>
<dbReference type="SFLD" id="SFLDG01151">
    <property type="entry name" value="Main.2:_Nu-like"/>
    <property type="match status" value="1"/>
</dbReference>
<reference evidence="3 4" key="1">
    <citation type="submission" date="2021-09" db="EMBL/GenBank/DDBJ databases">
        <title>Aeromonas schubertii isolated from Asian sea bass.</title>
        <authorList>
            <person name="Pinpimai K."/>
        </authorList>
    </citation>
    <scope>NUCLEOTIDE SEQUENCE [LARGE SCALE GENOMIC DNA]</scope>
    <source>
        <strain evidence="3 4">CHULA2021a</strain>
    </source>
</reference>
<accession>A0ABS7VAX1</accession>
<keyword evidence="4" id="KW-1185">Reference proteome</keyword>
<dbReference type="PROSITE" id="PS50405">
    <property type="entry name" value="GST_CTER"/>
    <property type="match status" value="1"/>
</dbReference>
<dbReference type="InterPro" id="IPR004045">
    <property type="entry name" value="Glutathione_S-Trfase_N"/>
</dbReference>
<dbReference type="InterPro" id="IPR010987">
    <property type="entry name" value="Glutathione-S-Trfase_C-like"/>
</dbReference>
<dbReference type="Pfam" id="PF13409">
    <property type="entry name" value="GST_N_2"/>
    <property type="match status" value="1"/>
</dbReference>
<dbReference type="RefSeq" id="WP_050667156.1">
    <property type="nucleotide sequence ID" value="NZ_CDDB01000068.1"/>
</dbReference>
<gene>
    <name evidence="3" type="ORF">LA374_07820</name>
</gene>
<dbReference type="InterPro" id="IPR040079">
    <property type="entry name" value="Glutathione_S-Trfase"/>
</dbReference>
<evidence type="ECO:0000259" key="2">
    <source>
        <dbReference type="PROSITE" id="PS50405"/>
    </source>
</evidence>
<dbReference type="InterPro" id="IPR036282">
    <property type="entry name" value="Glutathione-S-Trfase_C_sf"/>
</dbReference>
<evidence type="ECO:0000259" key="1">
    <source>
        <dbReference type="PROSITE" id="PS50404"/>
    </source>
</evidence>
<dbReference type="SFLD" id="SFLDG00358">
    <property type="entry name" value="Main_(cytGST)"/>
    <property type="match status" value="1"/>
</dbReference>
<dbReference type="Pfam" id="PF00043">
    <property type="entry name" value="GST_C"/>
    <property type="match status" value="1"/>
</dbReference>
<dbReference type="Gene3D" id="1.20.1050.10">
    <property type="match status" value="1"/>
</dbReference>
<dbReference type="InterPro" id="IPR036249">
    <property type="entry name" value="Thioredoxin-like_sf"/>
</dbReference>
<sequence length="216" mass="24163">MRLYGDLRSGNCYKVWLLARYLAIPLEWVHVDIAAGETRTPAFLAMNPNGKIPVLQLEDGTLLCESNAILYLLAQGSPLWPSDPLAQARVLQWLFFEQYSHEPYVAVSRFIVLYLGRPADQEARLLSLREPARKALAVMECQLAGHEWLSGDTMTIADIALYAYTHVAEEGELSLDPFPAVRGWLARMGQQPLHRTLNQALAGEHPTGQARSAPHF</sequence>
<proteinExistence type="predicted"/>
<evidence type="ECO:0000313" key="4">
    <source>
        <dbReference type="Proteomes" id="UP000774958"/>
    </source>
</evidence>
<dbReference type="CDD" id="cd03056">
    <property type="entry name" value="GST_N_4"/>
    <property type="match status" value="1"/>
</dbReference>
<dbReference type="SUPFAM" id="SSF52833">
    <property type="entry name" value="Thioredoxin-like"/>
    <property type="match status" value="1"/>
</dbReference>
<comment type="caution">
    <text evidence="3">The sequence shown here is derived from an EMBL/GenBank/DDBJ whole genome shotgun (WGS) entry which is preliminary data.</text>
</comment>
<dbReference type="Gene3D" id="3.40.30.10">
    <property type="entry name" value="Glutaredoxin"/>
    <property type="match status" value="1"/>
</dbReference>
<dbReference type="EMBL" id="JAIRBT010000008">
    <property type="protein sequence ID" value="MBZ6066111.1"/>
    <property type="molecule type" value="Genomic_DNA"/>
</dbReference>
<feature type="domain" description="GST C-terminal" evidence="2">
    <location>
        <begin position="83"/>
        <end position="216"/>
    </location>
</feature>